<dbReference type="Gene3D" id="3.30.450.20">
    <property type="entry name" value="PAS domain"/>
    <property type="match status" value="1"/>
</dbReference>
<name>A0A974SNE2_9RHOO</name>
<keyword evidence="6" id="KW-0732">Signal</keyword>
<proteinExistence type="predicted"/>
<evidence type="ECO:0000256" key="1">
    <source>
        <dbReference type="ARBA" id="ARBA00004651"/>
    </source>
</evidence>
<dbReference type="Proteomes" id="UP000663444">
    <property type="component" value="Chromosome"/>
</dbReference>
<evidence type="ECO:0000256" key="2">
    <source>
        <dbReference type="ARBA" id="ARBA00022475"/>
    </source>
</evidence>
<evidence type="ECO:0000313" key="9">
    <source>
        <dbReference type="Proteomes" id="UP000663444"/>
    </source>
</evidence>
<evidence type="ECO:0000256" key="3">
    <source>
        <dbReference type="ARBA" id="ARBA00022692"/>
    </source>
</evidence>
<dbReference type="EMBL" id="CP064781">
    <property type="protein sequence ID" value="QRJ62723.1"/>
    <property type="molecule type" value="Genomic_DNA"/>
</dbReference>
<dbReference type="GO" id="GO:0005886">
    <property type="term" value="C:plasma membrane"/>
    <property type="evidence" value="ECO:0007669"/>
    <property type="project" value="UniProtKB-SubCell"/>
</dbReference>
<feature type="chain" id="PRO_5036741420" evidence="6">
    <location>
        <begin position="22"/>
        <end position="152"/>
    </location>
</feature>
<keyword evidence="9" id="KW-1185">Reference proteome</keyword>
<feature type="domain" description="Single Cache" evidence="7">
    <location>
        <begin position="19"/>
        <end position="103"/>
    </location>
</feature>
<dbReference type="InterPro" id="IPR033480">
    <property type="entry name" value="sCache_2"/>
</dbReference>
<dbReference type="Pfam" id="PF17200">
    <property type="entry name" value="sCache_2"/>
    <property type="match status" value="1"/>
</dbReference>
<dbReference type="RefSeq" id="WP_203386254.1">
    <property type="nucleotide sequence ID" value="NZ_CP064781.1"/>
</dbReference>
<sequence length="152" mass="16500">MLKRIAAAACLAVAFIGAVQAQERGTENEAKTMVEQALQAVKAMGAEQAFQEFSTPGGKWHAKDLYLFCYKLDGTNTCHGANKALIGKNLIDLQTADGQPLIKNMAGIASGKGSGWIEYRWPHPQTKKLEDKKAWVARIPGYDGFLGVGVYK</sequence>
<keyword evidence="2" id="KW-1003">Cell membrane</keyword>
<feature type="signal peptide" evidence="6">
    <location>
        <begin position="1"/>
        <end position="21"/>
    </location>
</feature>
<comment type="subcellular location">
    <subcellularLocation>
        <location evidence="1">Cell membrane</location>
        <topology evidence="1">Multi-pass membrane protein</topology>
    </subcellularLocation>
</comment>
<evidence type="ECO:0000256" key="6">
    <source>
        <dbReference type="SAM" id="SignalP"/>
    </source>
</evidence>
<organism evidence="8 9">
    <name type="scientific">Azospira restricta</name>
    <dbReference type="NCBI Taxonomy" id="404405"/>
    <lineage>
        <taxon>Bacteria</taxon>
        <taxon>Pseudomonadati</taxon>
        <taxon>Pseudomonadota</taxon>
        <taxon>Betaproteobacteria</taxon>
        <taxon>Rhodocyclales</taxon>
        <taxon>Rhodocyclaceae</taxon>
        <taxon>Azospira</taxon>
    </lineage>
</organism>
<dbReference type="SMART" id="SM01049">
    <property type="entry name" value="Cache_2"/>
    <property type="match status" value="1"/>
</dbReference>
<evidence type="ECO:0000256" key="5">
    <source>
        <dbReference type="ARBA" id="ARBA00023136"/>
    </source>
</evidence>
<evidence type="ECO:0000259" key="7">
    <source>
        <dbReference type="SMART" id="SM01049"/>
    </source>
</evidence>
<keyword evidence="5" id="KW-0472">Membrane</keyword>
<keyword evidence="3" id="KW-0812">Transmembrane</keyword>
<evidence type="ECO:0000256" key="4">
    <source>
        <dbReference type="ARBA" id="ARBA00022989"/>
    </source>
</evidence>
<protein>
    <submittedName>
        <fullName evidence="8">Cache domain-containing protein</fullName>
    </submittedName>
</protein>
<reference evidence="8" key="1">
    <citation type="submission" date="2020-11" db="EMBL/GenBank/DDBJ databases">
        <title>Azospira restricta DSM 18626 genome sequence.</title>
        <authorList>
            <person name="Moe W.M."/>
        </authorList>
    </citation>
    <scope>NUCLEOTIDE SEQUENCE</scope>
    <source>
        <strain evidence="8">DSM 18626</strain>
    </source>
</reference>
<accession>A0A974SNE2</accession>
<evidence type="ECO:0000313" key="8">
    <source>
        <dbReference type="EMBL" id="QRJ62723.1"/>
    </source>
</evidence>
<dbReference type="KEGG" id="ares:IWH25_13215"/>
<keyword evidence="4" id="KW-1133">Transmembrane helix</keyword>
<dbReference type="AlphaFoldDB" id="A0A974SNE2"/>
<gene>
    <name evidence="8" type="ORF">IWH25_13215</name>
</gene>